<feature type="compositionally biased region" description="Polar residues" evidence="1">
    <location>
        <begin position="15"/>
        <end position="24"/>
    </location>
</feature>
<feature type="region of interest" description="Disordered" evidence="1">
    <location>
        <begin position="1"/>
        <end position="31"/>
    </location>
</feature>
<proteinExistence type="predicted"/>
<evidence type="ECO:0000313" key="2">
    <source>
        <dbReference type="EMBL" id="RNA02286.1"/>
    </source>
</evidence>
<dbReference type="Proteomes" id="UP000276133">
    <property type="component" value="Unassembled WGS sequence"/>
</dbReference>
<gene>
    <name evidence="2" type="ORF">BpHYR1_053843</name>
</gene>
<evidence type="ECO:0000313" key="3">
    <source>
        <dbReference type="Proteomes" id="UP000276133"/>
    </source>
</evidence>
<accession>A0A3M7PT47</accession>
<name>A0A3M7PT47_BRAPC</name>
<dbReference type="EMBL" id="REGN01008942">
    <property type="protein sequence ID" value="RNA02286.1"/>
    <property type="molecule type" value="Genomic_DNA"/>
</dbReference>
<keyword evidence="3" id="KW-1185">Reference proteome</keyword>
<reference evidence="2 3" key="1">
    <citation type="journal article" date="2018" name="Sci. Rep.">
        <title>Genomic signatures of local adaptation to the degree of environmental predictability in rotifers.</title>
        <authorList>
            <person name="Franch-Gras L."/>
            <person name="Hahn C."/>
            <person name="Garcia-Roger E.M."/>
            <person name="Carmona M.J."/>
            <person name="Serra M."/>
            <person name="Gomez A."/>
        </authorList>
    </citation>
    <scope>NUCLEOTIDE SEQUENCE [LARGE SCALE GENOMIC DNA]</scope>
    <source>
        <strain evidence="2">HYR1</strain>
    </source>
</reference>
<organism evidence="2 3">
    <name type="scientific">Brachionus plicatilis</name>
    <name type="common">Marine rotifer</name>
    <name type="synonym">Brachionus muelleri</name>
    <dbReference type="NCBI Taxonomy" id="10195"/>
    <lineage>
        <taxon>Eukaryota</taxon>
        <taxon>Metazoa</taxon>
        <taxon>Spiralia</taxon>
        <taxon>Gnathifera</taxon>
        <taxon>Rotifera</taxon>
        <taxon>Eurotatoria</taxon>
        <taxon>Monogononta</taxon>
        <taxon>Pseudotrocha</taxon>
        <taxon>Ploima</taxon>
        <taxon>Brachionidae</taxon>
        <taxon>Brachionus</taxon>
    </lineage>
</organism>
<protein>
    <submittedName>
        <fullName evidence="2">Uncharacterized protein</fullName>
    </submittedName>
</protein>
<comment type="caution">
    <text evidence="2">The sequence shown here is derived from an EMBL/GenBank/DDBJ whole genome shotgun (WGS) entry which is preliminary data.</text>
</comment>
<evidence type="ECO:0000256" key="1">
    <source>
        <dbReference type="SAM" id="MobiDB-lite"/>
    </source>
</evidence>
<dbReference type="AlphaFoldDB" id="A0A3M7PT47"/>
<sequence length="185" mass="21602">MSKKKTSSVSVLLSANNQKNQLDNTDNDKKKARSALVRNSIVPTNRQIDNLNQHEVLQKVAGTIQIFMGNGNAEDQKNQAIKMSNCRIDLLNIKNTLITNTTIGLGKRFILKIVDNDTQFDNIKINICYQINEIKVYLFWSKLYLSHDIWNYTRGSIFYNCIDWQYIEIYKYILPFLDHHQLTFH</sequence>